<dbReference type="EMBL" id="PXXK01000009">
    <property type="protein sequence ID" value="RFN55305.1"/>
    <property type="molecule type" value="Genomic_DNA"/>
</dbReference>
<proteinExistence type="predicted"/>
<protein>
    <submittedName>
        <fullName evidence="1">Uncharacterized protein</fullName>
    </submittedName>
</protein>
<dbReference type="Proteomes" id="UP000265631">
    <property type="component" value="Unassembled WGS sequence"/>
</dbReference>
<keyword evidence="2" id="KW-1185">Reference proteome</keyword>
<gene>
    <name evidence="1" type="ORF">FIE12Z_558</name>
</gene>
<organism evidence="1 2">
    <name type="scientific">Fusarium flagelliforme</name>
    <dbReference type="NCBI Taxonomy" id="2675880"/>
    <lineage>
        <taxon>Eukaryota</taxon>
        <taxon>Fungi</taxon>
        <taxon>Dikarya</taxon>
        <taxon>Ascomycota</taxon>
        <taxon>Pezizomycotina</taxon>
        <taxon>Sordariomycetes</taxon>
        <taxon>Hypocreomycetidae</taxon>
        <taxon>Hypocreales</taxon>
        <taxon>Nectriaceae</taxon>
        <taxon>Fusarium</taxon>
        <taxon>Fusarium incarnatum-equiseti species complex</taxon>
    </lineage>
</organism>
<comment type="caution">
    <text evidence="1">The sequence shown here is derived from an EMBL/GenBank/DDBJ whole genome shotgun (WGS) entry which is preliminary data.</text>
</comment>
<evidence type="ECO:0000313" key="2">
    <source>
        <dbReference type="Proteomes" id="UP000265631"/>
    </source>
</evidence>
<sequence length="83" mass="9052">MPSLSTTYKIANVSETTLVDTTKPSTSTKPGLEVTHKPSLKEKIQRKLSGSVDPTKKPADPYKSWEARAGQYTTTIITSQLEG</sequence>
<reference evidence="1 2" key="1">
    <citation type="journal article" date="2018" name="PLoS Pathog.">
        <title>Evolution of structural diversity of trichothecenes, a family of toxins produced by plant pathogenic and entomopathogenic fungi.</title>
        <authorList>
            <person name="Proctor R.H."/>
            <person name="McCormick S.P."/>
            <person name="Kim H.S."/>
            <person name="Cardoza R.E."/>
            <person name="Stanley A.M."/>
            <person name="Lindo L."/>
            <person name="Kelly A."/>
            <person name="Brown D.W."/>
            <person name="Lee T."/>
            <person name="Vaughan M.M."/>
            <person name="Alexander N.J."/>
            <person name="Busman M."/>
            <person name="Gutierrez S."/>
        </authorList>
    </citation>
    <scope>NUCLEOTIDE SEQUENCE [LARGE SCALE GENOMIC DNA]</scope>
    <source>
        <strain evidence="1 2">NRRL 13405</strain>
    </source>
</reference>
<accession>A0A395N5K5</accession>
<dbReference type="AlphaFoldDB" id="A0A395N5K5"/>
<evidence type="ECO:0000313" key="1">
    <source>
        <dbReference type="EMBL" id="RFN55305.1"/>
    </source>
</evidence>
<name>A0A395N5K5_9HYPO</name>